<dbReference type="GO" id="GO:0005198">
    <property type="term" value="F:structural molecule activity"/>
    <property type="evidence" value="ECO:0007669"/>
    <property type="project" value="InterPro"/>
</dbReference>
<dbReference type="GO" id="GO:0004623">
    <property type="term" value="F:phospholipase A2 activity"/>
    <property type="evidence" value="ECO:0007669"/>
    <property type="project" value="InterPro"/>
</dbReference>
<sequence length="576" mass="64427">MPNVKHVRAGWHMPGTNYCGPFTDLNKKRETLSEVDRCCKQHDKDYGNKGITTKDADKRLQECLPNYHPIKGIFKIKSAIDEATGYASDKIFRNDKTAEPPRKKYKPGQLWQIKTKTEASKKRKAEQELANCNKKTNEGASTSGQCDVPDAFMDDLDMDDMEEALPQVKRTKRQAPGGEEGAGGGGSGTGQNVTVDRPLGQPPHMFMKTFSRSYTCYVENGESSKHWNQNAGSTSTLPSITWCDGWAIVPWSFLPTAVTAHEWAGTICQAKRWRVLGTKVTIDSIIPFQETLVGGGTTKQAVVSFSNRPALLVYLDSGMLLPDLGTEGTMDKIEHNKYWVENRSNYTKGKLKIPRWNLHGVDTSKWDYKVSTLPDADNPQSIFSLESNGKIHTLYPGGSYTTSWKNPNKLWRSTRNHWDLHDKLKVANGADADTYARRFTQTAGSHFTSTVGQEGVINWGQNLESTRINQYADTGLEMKHVGAPYLLVKMEPYYGSDDNPMSIFAQVHIHYDIDIEWESIEGMGQLAWHMSTGDITGQSETHSVFDNKLINAMRGHPNDNRLGVAYGPAPNTSFWS</sequence>
<dbReference type="GO" id="GO:0006644">
    <property type="term" value="P:phospholipid metabolic process"/>
    <property type="evidence" value="ECO:0007669"/>
    <property type="project" value="InterPro"/>
</dbReference>
<evidence type="ECO:0000256" key="1">
    <source>
        <dbReference type="SAM" id="MobiDB-lite"/>
    </source>
</evidence>
<feature type="domain" description="Phospholipase A2-like" evidence="2">
    <location>
        <begin position="10"/>
        <end position="66"/>
    </location>
</feature>
<feature type="region of interest" description="Disordered" evidence="1">
    <location>
        <begin position="115"/>
        <end position="149"/>
    </location>
</feature>
<organism evidence="3">
    <name type="scientific">Turdus hortulorum parvoviridae sp</name>
    <dbReference type="NCBI Taxonomy" id="2794538"/>
    <lineage>
        <taxon>Viruses</taxon>
        <taxon>Monodnaviria</taxon>
        <taxon>Shotokuvirae</taxon>
        <taxon>Cossaviricota</taxon>
        <taxon>Quintoviricetes</taxon>
        <taxon>Piccovirales</taxon>
        <taxon>Parvoviridae</taxon>
    </lineage>
</organism>
<proteinExistence type="predicted"/>
<accession>A0A8A4XDN7</accession>
<dbReference type="InterPro" id="IPR013607">
    <property type="entry name" value="Phospholipase_A2-like"/>
</dbReference>
<feature type="region of interest" description="Disordered" evidence="1">
    <location>
        <begin position="169"/>
        <end position="202"/>
    </location>
</feature>
<dbReference type="InterPro" id="IPR036444">
    <property type="entry name" value="PLipase_A2_dom_sf"/>
</dbReference>
<evidence type="ECO:0000259" key="2">
    <source>
        <dbReference type="Pfam" id="PF08398"/>
    </source>
</evidence>
<evidence type="ECO:0000313" key="3">
    <source>
        <dbReference type="EMBL" id="QTE03884.1"/>
    </source>
</evidence>
<dbReference type="GO" id="GO:0050482">
    <property type="term" value="P:arachidonate secretion"/>
    <property type="evidence" value="ECO:0007669"/>
    <property type="project" value="InterPro"/>
</dbReference>
<dbReference type="Gene3D" id="1.20.90.10">
    <property type="entry name" value="Phospholipase A2 domain"/>
    <property type="match status" value="1"/>
</dbReference>
<feature type="compositionally biased region" description="Gly residues" evidence="1">
    <location>
        <begin position="178"/>
        <end position="189"/>
    </location>
</feature>
<name>A0A8A4XDN7_9VIRU</name>
<reference evidence="3" key="1">
    <citation type="submission" date="2020-09" db="EMBL/GenBank/DDBJ databases">
        <title>Parvovirus dark matter in the feces of wild birds.</title>
        <authorList>
            <person name="Dai Z."/>
            <person name="Yang S."/>
            <person name="Zhang W."/>
        </authorList>
    </citation>
    <scope>NUCLEOTIDE SEQUENCE</scope>
    <source>
        <strain evidence="3">Gbt104par09</strain>
    </source>
</reference>
<dbReference type="Pfam" id="PF08398">
    <property type="entry name" value="Phospholip_A2_4"/>
    <property type="match status" value="1"/>
</dbReference>
<dbReference type="EMBL" id="MW046465">
    <property type="protein sequence ID" value="QTE03884.1"/>
    <property type="molecule type" value="Genomic_DNA"/>
</dbReference>
<dbReference type="SUPFAM" id="SSF48619">
    <property type="entry name" value="Phospholipase A2, PLA2"/>
    <property type="match status" value="1"/>
</dbReference>
<protein>
    <submittedName>
        <fullName evidence="3">VP1</fullName>
    </submittedName>
</protein>